<feature type="signal peptide" evidence="1">
    <location>
        <begin position="1"/>
        <end position="22"/>
    </location>
</feature>
<name>A0A0R0DBT0_9GAMM</name>
<reference evidence="2 3" key="1">
    <citation type="submission" date="2015-05" db="EMBL/GenBank/DDBJ databases">
        <title>Genome sequencing and analysis of members of genus Stenotrophomonas.</title>
        <authorList>
            <person name="Patil P.P."/>
            <person name="Midha S."/>
            <person name="Patil P.B."/>
        </authorList>
    </citation>
    <scope>NUCLEOTIDE SEQUENCE [LARGE SCALE GENOMIC DNA]</scope>
    <source>
        <strain evidence="2 3">DSM 21508</strain>
    </source>
</reference>
<accession>A0A0R0DBT0</accession>
<keyword evidence="1" id="KW-0732">Signal</keyword>
<sequence length="266" mass="28452">MPMKTCLLAGLLLAAAVMPAHAHTPYLAPATFQIQPTSLVTLDASFAETFFVPEVVFDNSTFVVTDPDGVQHAPDTVHLLKTRAVVEQRLPGKKGTYRFSTGNRLGAVFRTFDVNGKLESSRDPSAPLPAGAKIVSHYQSLSRSEVYLTAGAPTTDALAPYGKGLELVPVTHPSDLYVGEHFQFEVRYDGKPLPAQKVEINRALGDGPAQPAPIELTTDAAGKASLPLQHAGAYLALIRYRGAAPEGAAAPQYGNNYTLSFRVLEP</sequence>
<evidence type="ECO:0000256" key="1">
    <source>
        <dbReference type="SAM" id="SignalP"/>
    </source>
</evidence>
<gene>
    <name evidence="2" type="ORF">ABB28_06835</name>
</gene>
<proteinExistence type="predicted"/>
<keyword evidence="3" id="KW-1185">Reference proteome</keyword>
<evidence type="ECO:0000313" key="2">
    <source>
        <dbReference type="EMBL" id="KRG74691.1"/>
    </source>
</evidence>
<dbReference type="Pfam" id="PF10670">
    <property type="entry name" value="DUF4198"/>
    <property type="match status" value="1"/>
</dbReference>
<dbReference type="Proteomes" id="UP000051386">
    <property type="component" value="Unassembled WGS sequence"/>
</dbReference>
<dbReference type="PATRIC" id="fig|517011.3.peg.988"/>
<evidence type="ECO:0000313" key="3">
    <source>
        <dbReference type="Proteomes" id="UP000051386"/>
    </source>
</evidence>
<comment type="caution">
    <text evidence="2">The sequence shown here is derived from an EMBL/GenBank/DDBJ whole genome shotgun (WGS) entry which is preliminary data.</text>
</comment>
<evidence type="ECO:0008006" key="4">
    <source>
        <dbReference type="Google" id="ProtNLM"/>
    </source>
</evidence>
<organism evidence="2 3">
    <name type="scientific">Stenotrophomonas chelatiphaga</name>
    <dbReference type="NCBI Taxonomy" id="517011"/>
    <lineage>
        <taxon>Bacteria</taxon>
        <taxon>Pseudomonadati</taxon>
        <taxon>Pseudomonadota</taxon>
        <taxon>Gammaproteobacteria</taxon>
        <taxon>Lysobacterales</taxon>
        <taxon>Lysobacteraceae</taxon>
        <taxon>Stenotrophomonas</taxon>
    </lineage>
</organism>
<feature type="chain" id="PRO_5006395425" description="DUF4198 domain-containing protein" evidence="1">
    <location>
        <begin position="23"/>
        <end position="266"/>
    </location>
</feature>
<dbReference type="EMBL" id="LDJK01000021">
    <property type="protein sequence ID" value="KRG74691.1"/>
    <property type="molecule type" value="Genomic_DNA"/>
</dbReference>
<protein>
    <recommendedName>
        <fullName evidence="4">DUF4198 domain-containing protein</fullName>
    </recommendedName>
</protein>
<dbReference type="InterPro" id="IPR019613">
    <property type="entry name" value="DUF4198"/>
</dbReference>
<dbReference type="AlphaFoldDB" id="A0A0R0DBT0"/>